<dbReference type="Pfam" id="PF12802">
    <property type="entry name" value="MarR_2"/>
    <property type="match status" value="1"/>
</dbReference>
<reference evidence="2 3" key="1">
    <citation type="submission" date="2017-10" db="EMBL/GenBank/DDBJ databases">
        <title>Sedimentibacterium mangrovi gen. nov., sp. nov., a novel member of family Phyllobacteriacea isolated from mangrove sediment.</title>
        <authorList>
            <person name="Liao H."/>
            <person name="Tian Y."/>
        </authorList>
    </citation>
    <scope>NUCLEOTIDE SEQUENCE [LARGE SCALE GENOMIC DNA]</scope>
    <source>
        <strain evidence="2 3">X9-2-2</strain>
    </source>
</reference>
<name>A0A2G1QP57_9HYPH</name>
<dbReference type="OrthoDB" id="273614at2"/>
<sequence>MIFSKALLISNPAMQVAAFQEKPDASMPQRCLVFPKRLPVPRFTSSLNSAFCRPSGACYPSRPRVFGRKHLEINVKDRLPPVVEDTTAQAAMDIRDLVSFRLARLAAASDKVAQQWSLAQFGIRLNEWRVLGLAAAMNPAAFSDVARMLSMDKGQLSRIVKALTARGLISPAPDQRDQRALSLSATAKGYALYREMCAMADRRNRETMACLTAGEQAELLRLLGKVADEIDDSLRFSARSNNA</sequence>
<accession>A0A2G1QP57</accession>
<gene>
    <name evidence="2" type="ORF">CSC94_09535</name>
</gene>
<comment type="caution">
    <text evidence="2">The sequence shown here is derived from an EMBL/GenBank/DDBJ whole genome shotgun (WGS) entry which is preliminary data.</text>
</comment>
<proteinExistence type="predicted"/>
<organism evidence="2 3">
    <name type="scientific">Zhengella mangrovi</name>
    <dbReference type="NCBI Taxonomy" id="1982044"/>
    <lineage>
        <taxon>Bacteria</taxon>
        <taxon>Pseudomonadati</taxon>
        <taxon>Pseudomonadota</taxon>
        <taxon>Alphaproteobacteria</taxon>
        <taxon>Hyphomicrobiales</taxon>
        <taxon>Notoacmeibacteraceae</taxon>
        <taxon>Zhengella</taxon>
    </lineage>
</organism>
<dbReference type="PANTHER" id="PTHR33164">
    <property type="entry name" value="TRANSCRIPTIONAL REGULATOR, MARR FAMILY"/>
    <property type="match status" value="1"/>
</dbReference>
<dbReference type="GO" id="GO:0003700">
    <property type="term" value="F:DNA-binding transcription factor activity"/>
    <property type="evidence" value="ECO:0007669"/>
    <property type="project" value="InterPro"/>
</dbReference>
<dbReference type="SMART" id="SM00347">
    <property type="entry name" value="HTH_MARR"/>
    <property type="match status" value="1"/>
</dbReference>
<keyword evidence="3" id="KW-1185">Reference proteome</keyword>
<dbReference type="InterPro" id="IPR039422">
    <property type="entry name" value="MarR/SlyA-like"/>
</dbReference>
<dbReference type="PANTHER" id="PTHR33164:SF57">
    <property type="entry name" value="MARR-FAMILY TRANSCRIPTIONAL REGULATOR"/>
    <property type="match status" value="1"/>
</dbReference>
<dbReference type="SUPFAM" id="SSF46785">
    <property type="entry name" value="Winged helix' DNA-binding domain"/>
    <property type="match status" value="1"/>
</dbReference>
<feature type="domain" description="HTH marR-type" evidence="1">
    <location>
        <begin position="95"/>
        <end position="228"/>
    </location>
</feature>
<dbReference type="GO" id="GO:0006950">
    <property type="term" value="P:response to stress"/>
    <property type="evidence" value="ECO:0007669"/>
    <property type="project" value="TreeGrafter"/>
</dbReference>
<dbReference type="InterPro" id="IPR000835">
    <property type="entry name" value="HTH_MarR-typ"/>
</dbReference>
<dbReference type="PRINTS" id="PR00598">
    <property type="entry name" value="HTHMARR"/>
</dbReference>
<dbReference type="AlphaFoldDB" id="A0A2G1QP57"/>
<evidence type="ECO:0000313" key="3">
    <source>
        <dbReference type="Proteomes" id="UP000221168"/>
    </source>
</evidence>
<dbReference type="Proteomes" id="UP000221168">
    <property type="component" value="Unassembled WGS sequence"/>
</dbReference>
<protein>
    <recommendedName>
        <fullName evidence="1">HTH marR-type domain-containing protein</fullName>
    </recommendedName>
</protein>
<evidence type="ECO:0000259" key="1">
    <source>
        <dbReference type="PROSITE" id="PS50995"/>
    </source>
</evidence>
<evidence type="ECO:0000313" key="2">
    <source>
        <dbReference type="EMBL" id="PHP67275.1"/>
    </source>
</evidence>
<dbReference type="InterPro" id="IPR036390">
    <property type="entry name" value="WH_DNA-bd_sf"/>
</dbReference>
<dbReference type="PROSITE" id="PS50995">
    <property type="entry name" value="HTH_MARR_2"/>
    <property type="match status" value="1"/>
</dbReference>
<dbReference type="InterPro" id="IPR036388">
    <property type="entry name" value="WH-like_DNA-bd_sf"/>
</dbReference>
<dbReference type="EMBL" id="PDVP01000004">
    <property type="protein sequence ID" value="PHP67275.1"/>
    <property type="molecule type" value="Genomic_DNA"/>
</dbReference>
<dbReference type="Gene3D" id="1.10.10.10">
    <property type="entry name" value="Winged helix-like DNA-binding domain superfamily/Winged helix DNA-binding domain"/>
    <property type="match status" value="1"/>
</dbReference>